<dbReference type="PROSITE" id="PS00718">
    <property type="entry name" value="SIGMA54_2"/>
    <property type="match status" value="1"/>
</dbReference>
<dbReference type="GO" id="GO:0000428">
    <property type="term" value="C:DNA-directed RNA polymerase complex"/>
    <property type="evidence" value="ECO:0007669"/>
    <property type="project" value="UniProtKB-KW"/>
</dbReference>
<evidence type="ECO:0000313" key="13">
    <source>
        <dbReference type="EMBL" id="CAL94407.1"/>
    </source>
</evidence>
<dbReference type="EMBL" id="AM406670">
    <property type="protein sequence ID" value="CAL94407.1"/>
    <property type="molecule type" value="Genomic_DNA"/>
</dbReference>
<feature type="region of interest" description="Disordered" evidence="10">
    <location>
        <begin position="46"/>
        <end position="111"/>
    </location>
</feature>
<dbReference type="eggNOG" id="COG1508">
    <property type="taxonomic scope" value="Bacteria"/>
</dbReference>
<dbReference type="KEGG" id="azo:azo1790"/>
<gene>
    <name evidence="13" type="primary">rpoN2</name>
    <name evidence="13" type="ordered locus">azo1790</name>
</gene>
<dbReference type="RefSeq" id="WP_011765523.1">
    <property type="nucleotide sequence ID" value="NC_008702.1"/>
</dbReference>
<comment type="function">
    <text evidence="9">Sigma factors are initiation factors that promote the attachment of RNA polymerase to specific initiation sites and are then released.</text>
</comment>
<dbReference type="InterPro" id="IPR038709">
    <property type="entry name" value="RpoN_core-bd_sf"/>
</dbReference>
<evidence type="ECO:0000256" key="6">
    <source>
        <dbReference type="ARBA" id="ARBA00023082"/>
    </source>
</evidence>
<feature type="compositionally biased region" description="Low complexity" evidence="10">
    <location>
        <begin position="59"/>
        <end position="72"/>
    </location>
</feature>
<evidence type="ECO:0000256" key="9">
    <source>
        <dbReference type="PIRNR" id="PIRNR000774"/>
    </source>
</evidence>
<evidence type="ECO:0000256" key="5">
    <source>
        <dbReference type="ARBA" id="ARBA00023015"/>
    </source>
</evidence>
<keyword evidence="8 9" id="KW-0804">Transcription</keyword>
<keyword evidence="4 9" id="KW-0548">Nucleotidyltransferase</keyword>
<keyword evidence="14" id="KW-1185">Reference proteome</keyword>
<name>A1K6F2_AZOSB</name>
<feature type="domain" description="RNA polymerase sigma factor 54 core-binding" evidence="12">
    <location>
        <begin position="113"/>
        <end position="306"/>
    </location>
</feature>
<dbReference type="InterPro" id="IPR000394">
    <property type="entry name" value="RNA_pol_sigma_54"/>
</dbReference>
<evidence type="ECO:0000256" key="7">
    <source>
        <dbReference type="ARBA" id="ARBA00023125"/>
    </source>
</evidence>
<dbReference type="PIRSF" id="PIRSF000774">
    <property type="entry name" value="RpoN"/>
    <property type="match status" value="1"/>
</dbReference>
<feature type="domain" description="RNA polymerase sigma factor 54 DNA-binding" evidence="11">
    <location>
        <begin position="322"/>
        <end position="475"/>
    </location>
</feature>
<dbReference type="GO" id="GO:0016987">
    <property type="term" value="F:sigma factor activity"/>
    <property type="evidence" value="ECO:0007669"/>
    <property type="project" value="UniProtKB-KW"/>
</dbReference>
<evidence type="ECO:0000259" key="12">
    <source>
        <dbReference type="Pfam" id="PF04963"/>
    </source>
</evidence>
<dbReference type="InterPro" id="IPR007634">
    <property type="entry name" value="RNA_pol_sigma_54_DNA-bd"/>
</dbReference>
<dbReference type="PANTHER" id="PTHR32248:SF4">
    <property type="entry name" value="RNA POLYMERASE SIGMA-54 FACTOR"/>
    <property type="match status" value="1"/>
</dbReference>
<dbReference type="NCBIfam" id="NF004595">
    <property type="entry name" value="PRK05932.1-2"/>
    <property type="match status" value="1"/>
</dbReference>
<dbReference type="HOGENOM" id="CLU_020569_0_1_4"/>
<dbReference type="Pfam" id="PF04552">
    <property type="entry name" value="Sigma54_DBD"/>
    <property type="match status" value="1"/>
</dbReference>
<dbReference type="STRING" id="62928.azo1790"/>
<evidence type="ECO:0000256" key="1">
    <source>
        <dbReference type="ARBA" id="ARBA00008798"/>
    </source>
</evidence>
<evidence type="ECO:0000256" key="3">
    <source>
        <dbReference type="ARBA" id="ARBA00022679"/>
    </source>
</evidence>
<dbReference type="Pfam" id="PF00309">
    <property type="entry name" value="Sigma54_AID"/>
    <property type="match status" value="1"/>
</dbReference>
<keyword evidence="2 9" id="KW-0240">DNA-directed RNA polymerase</keyword>
<dbReference type="Gene3D" id="1.10.10.60">
    <property type="entry name" value="Homeodomain-like"/>
    <property type="match status" value="1"/>
</dbReference>
<evidence type="ECO:0000256" key="8">
    <source>
        <dbReference type="ARBA" id="ARBA00023163"/>
    </source>
</evidence>
<dbReference type="GO" id="GO:0001216">
    <property type="term" value="F:DNA-binding transcription activator activity"/>
    <property type="evidence" value="ECO:0007669"/>
    <property type="project" value="InterPro"/>
</dbReference>
<comment type="similarity">
    <text evidence="1 9">Belongs to the sigma-54 factor family.</text>
</comment>
<keyword evidence="5 9" id="KW-0805">Transcription regulation</keyword>
<keyword evidence="7 9" id="KW-0238">DNA-binding</keyword>
<dbReference type="GO" id="GO:0016779">
    <property type="term" value="F:nucleotidyltransferase activity"/>
    <property type="evidence" value="ECO:0007669"/>
    <property type="project" value="UniProtKB-KW"/>
</dbReference>
<evidence type="ECO:0000259" key="11">
    <source>
        <dbReference type="Pfam" id="PF04552"/>
    </source>
</evidence>
<keyword evidence="6 9" id="KW-0731">Sigma factor</keyword>
<dbReference type="PRINTS" id="PR00045">
    <property type="entry name" value="SIGMA54FCT"/>
</dbReference>
<evidence type="ECO:0000256" key="2">
    <source>
        <dbReference type="ARBA" id="ARBA00022478"/>
    </source>
</evidence>
<dbReference type="AlphaFoldDB" id="A1K6F2"/>
<dbReference type="Gene3D" id="1.10.10.1330">
    <property type="entry name" value="RNA polymerase sigma-54 factor, core-binding domain"/>
    <property type="match status" value="1"/>
</dbReference>
<dbReference type="Proteomes" id="UP000002588">
    <property type="component" value="Chromosome"/>
</dbReference>
<keyword evidence="3 9" id="KW-0808">Transferase</keyword>
<organism evidence="13 14">
    <name type="scientific">Azoarcus sp. (strain BH72)</name>
    <dbReference type="NCBI Taxonomy" id="418699"/>
    <lineage>
        <taxon>Bacteria</taxon>
        <taxon>Pseudomonadati</taxon>
        <taxon>Pseudomonadota</taxon>
        <taxon>Betaproteobacteria</taxon>
        <taxon>Rhodocyclales</taxon>
        <taxon>Zoogloeaceae</taxon>
        <taxon>Azoarcus</taxon>
    </lineage>
</organism>
<dbReference type="PROSITE" id="PS50044">
    <property type="entry name" value="SIGMA54_3"/>
    <property type="match status" value="1"/>
</dbReference>
<reference evidence="13 14" key="1">
    <citation type="journal article" date="2006" name="Nat. Biotechnol.">
        <title>Complete genome of the mutualistic, N2-fixing grass endophyte Azoarcus sp. strain BH72.</title>
        <authorList>
            <person name="Krause A."/>
            <person name="Ramakumar A."/>
            <person name="Bartels D."/>
            <person name="Battistoni F."/>
            <person name="Bekel T."/>
            <person name="Boch J."/>
            <person name="Boehm M."/>
            <person name="Friedrich F."/>
            <person name="Hurek T."/>
            <person name="Krause L."/>
            <person name="Linke B."/>
            <person name="McHardy A.C."/>
            <person name="Sarkar A."/>
            <person name="Schneiker S."/>
            <person name="Syed A.A."/>
            <person name="Thauer R."/>
            <person name="Vorhoelter F.-J."/>
            <person name="Weidner S."/>
            <person name="Puehler A."/>
            <person name="Reinhold-Hurek B."/>
            <person name="Kaiser O."/>
            <person name="Goesmann A."/>
        </authorList>
    </citation>
    <scope>NUCLEOTIDE SEQUENCE [LARGE SCALE GENOMIC DNA]</scope>
    <source>
        <strain evidence="13 14">BH72</strain>
    </source>
</reference>
<dbReference type="PANTHER" id="PTHR32248">
    <property type="entry name" value="RNA POLYMERASE SIGMA-54 FACTOR"/>
    <property type="match status" value="1"/>
</dbReference>
<protein>
    <recommendedName>
        <fullName evidence="9">RNA polymerase sigma-54 factor</fullName>
    </recommendedName>
</protein>
<dbReference type="NCBIfam" id="TIGR02395">
    <property type="entry name" value="rpoN_sigma"/>
    <property type="match status" value="1"/>
</dbReference>
<dbReference type="Pfam" id="PF04963">
    <property type="entry name" value="Sigma54_CBD"/>
    <property type="match status" value="1"/>
</dbReference>
<evidence type="ECO:0000256" key="4">
    <source>
        <dbReference type="ARBA" id="ARBA00022695"/>
    </source>
</evidence>
<dbReference type="GO" id="GO:0003677">
    <property type="term" value="F:DNA binding"/>
    <property type="evidence" value="ECO:0007669"/>
    <property type="project" value="UniProtKB-KW"/>
</dbReference>
<dbReference type="InterPro" id="IPR007046">
    <property type="entry name" value="RNA_pol_sigma_54_core-bd"/>
</dbReference>
<accession>A1K6F2</accession>
<dbReference type="GO" id="GO:0006352">
    <property type="term" value="P:DNA-templated transcription initiation"/>
    <property type="evidence" value="ECO:0007669"/>
    <property type="project" value="InterPro"/>
</dbReference>
<dbReference type="NCBIfam" id="NF009118">
    <property type="entry name" value="PRK12469.1"/>
    <property type="match status" value="1"/>
</dbReference>
<proteinExistence type="inferred from homology"/>
<sequence>MSLGMELRLRQHLAITPQIQQALRLLQLSSQEFTQEVEQAVTSNPFLEEDPDAPPPGPAAAMPLAPAASSSEPRAETVDGGDGEGSDAPVSPALHEIGRSGGGGGGDEEHDWTEWTEAPISLRDNLRNQLLLSPMSDRDRTLAHMVIDELTDAGYLETPLEELADLISPEEEVDVHELSAALKLVQQLDPPGIAARSLQECLLLQLQALPASTPNLSLALELVGQHFELLARREFTRLQQLLSCNENALHGARALIRTLDPRPGRCFAPDNTRYVVPDIIVTNQRGRWVATLNPAVQPQVRINRAYAEIAASRSGCGASFSRLLQEARWLLRNVEQRFNTIQRVADAIVARQRVFFSYGEAAMKPMALKDIATELGLHESTVCRVTNGKYMATPRGLFEFKYFFSRQLATDDGGSCSATAIRALLKELIAAEDPQTPLSDAQLARMLAEQGLRLARRTVTKYRTLMRVPSVELRRVAGRAPNAAEAGA</sequence>
<evidence type="ECO:0000256" key="10">
    <source>
        <dbReference type="SAM" id="MobiDB-lite"/>
    </source>
</evidence>
<evidence type="ECO:0000313" key="14">
    <source>
        <dbReference type="Proteomes" id="UP000002588"/>
    </source>
</evidence>